<dbReference type="AlphaFoldDB" id="A2ZDD3"/>
<accession>A2ZDD3</accession>
<reference evidence="1 2" key="1">
    <citation type="journal article" date="2005" name="PLoS Biol.">
        <title>The genomes of Oryza sativa: a history of duplications.</title>
        <authorList>
            <person name="Yu J."/>
            <person name="Wang J."/>
            <person name="Lin W."/>
            <person name="Li S."/>
            <person name="Li H."/>
            <person name="Zhou J."/>
            <person name="Ni P."/>
            <person name="Dong W."/>
            <person name="Hu S."/>
            <person name="Zeng C."/>
            <person name="Zhang J."/>
            <person name="Zhang Y."/>
            <person name="Li R."/>
            <person name="Xu Z."/>
            <person name="Li S."/>
            <person name="Li X."/>
            <person name="Zheng H."/>
            <person name="Cong L."/>
            <person name="Lin L."/>
            <person name="Yin J."/>
            <person name="Geng J."/>
            <person name="Li G."/>
            <person name="Shi J."/>
            <person name="Liu J."/>
            <person name="Lv H."/>
            <person name="Li J."/>
            <person name="Wang J."/>
            <person name="Deng Y."/>
            <person name="Ran L."/>
            <person name="Shi X."/>
            <person name="Wang X."/>
            <person name="Wu Q."/>
            <person name="Li C."/>
            <person name="Ren X."/>
            <person name="Wang J."/>
            <person name="Wang X."/>
            <person name="Li D."/>
            <person name="Liu D."/>
            <person name="Zhang X."/>
            <person name="Ji Z."/>
            <person name="Zhao W."/>
            <person name="Sun Y."/>
            <person name="Zhang Z."/>
            <person name="Bao J."/>
            <person name="Han Y."/>
            <person name="Dong L."/>
            <person name="Ji J."/>
            <person name="Chen P."/>
            <person name="Wu S."/>
            <person name="Liu J."/>
            <person name="Xiao Y."/>
            <person name="Bu D."/>
            <person name="Tan J."/>
            <person name="Yang L."/>
            <person name="Ye C."/>
            <person name="Zhang J."/>
            <person name="Xu J."/>
            <person name="Zhou Y."/>
            <person name="Yu Y."/>
            <person name="Zhang B."/>
            <person name="Zhuang S."/>
            <person name="Wei H."/>
            <person name="Liu B."/>
            <person name="Lei M."/>
            <person name="Yu H."/>
            <person name="Li Y."/>
            <person name="Xu H."/>
            <person name="Wei S."/>
            <person name="He X."/>
            <person name="Fang L."/>
            <person name="Zhang Z."/>
            <person name="Zhang Y."/>
            <person name="Huang X."/>
            <person name="Su Z."/>
            <person name="Tong W."/>
            <person name="Li J."/>
            <person name="Tong Z."/>
            <person name="Li S."/>
            <person name="Ye J."/>
            <person name="Wang L."/>
            <person name="Fang L."/>
            <person name="Lei T."/>
            <person name="Chen C."/>
            <person name="Chen H."/>
            <person name="Xu Z."/>
            <person name="Li H."/>
            <person name="Huang H."/>
            <person name="Zhang F."/>
            <person name="Xu H."/>
            <person name="Li N."/>
            <person name="Zhao C."/>
            <person name="Li S."/>
            <person name="Dong L."/>
            <person name="Huang Y."/>
            <person name="Li L."/>
            <person name="Xi Y."/>
            <person name="Qi Q."/>
            <person name="Li W."/>
            <person name="Zhang B."/>
            <person name="Hu W."/>
            <person name="Zhang Y."/>
            <person name="Tian X."/>
            <person name="Jiao Y."/>
            <person name="Liang X."/>
            <person name="Jin J."/>
            <person name="Gao L."/>
            <person name="Zheng W."/>
            <person name="Hao B."/>
            <person name="Liu S."/>
            <person name="Wang W."/>
            <person name="Yuan L."/>
            <person name="Cao M."/>
            <person name="McDermott J."/>
            <person name="Samudrala R."/>
            <person name="Wang J."/>
            <person name="Wong G.K."/>
            <person name="Yang H."/>
        </authorList>
    </citation>
    <scope>NUCLEOTIDE SEQUENCE [LARGE SCALE GENOMIC DNA]</scope>
    <source>
        <strain evidence="2">cv. 93-11</strain>
    </source>
</reference>
<evidence type="ECO:0000313" key="2">
    <source>
        <dbReference type="Proteomes" id="UP000007015"/>
    </source>
</evidence>
<dbReference type="HOGENOM" id="CLU_2007718_0_0_1"/>
<gene>
    <name evidence="1" type="ORF">OsI_35797</name>
</gene>
<organism evidence="1 2">
    <name type="scientific">Oryza sativa subsp. indica</name>
    <name type="common">Rice</name>
    <dbReference type="NCBI Taxonomy" id="39946"/>
    <lineage>
        <taxon>Eukaryota</taxon>
        <taxon>Viridiplantae</taxon>
        <taxon>Streptophyta</taxon>
        <taxon>Embryophyta</taxon>
        <taxon>Tracheophyta</taxon>
        <taxon>Spermatophyta</taxon>
        <taxon>Magnoliopsida</taxon>
        <taxon>Liliopsida</taxon>
        <taxon>Poales</taxon>
        <taxon>Poaceae</taxon>
        <taxon>BOP clade</taxon>
        <taxon>Oryzoideae</taxon>
        <taxon>Oryzeae</taxon>
        <taxon>Oryzinae</taxon>
        <taxon>Oryza</taxon>
        <taxon>Oryza sativa</taxon>
    </lineage>
</organism>
<proteinExistence type="predicted"/>
<keyword evidence="2" id="KW-1185">Reference proteome</keyword>
<name>A2ZDD3_ORYSI</name>
<evidence type="ECO:0000313" key="1">
    <source>
        <dbReference type="EMBL" id="EAY80617.1"/>
    </source>
</evidence>
<protein>
    <submittedName>
        <fullName evidence="1">Uncharacterized protein</fullName>
    </submittedName>
</protein>
<dbReference type="EMBL" id="CM000136">
    <property type="protein sequence ID" value="EAY80617.1"/>
    <property type="molecule type" value="Genomic_DNA"/>
</dbReference>
<sequence>MRTEAATSPPDPHRRWSTWWVDYIVSKPQIAGALCSSPTSVHGVDRHQAAGIVSVASSTIAVVCSCPRPIALICVPADFSYSANLSAASSFSPYVSISWPPCWSSLPTSEAVLALSAIGLHQLA</sequence>
<dbReference type="Proteomes" id="UP000007015">
    <property type="component" value="Chromosome 11"/>
</dbReference>
<dbReference type="Gramene" id="BGIOSGA035118-TA">
    <property type="protein sequence ID" value="BGIOSGA035118-PA"/>
    <property type="gene ID" value="BGIOSGA035118"/>
</dbReference>